<evidence type="ECO:0000256" key="1">
    <source>
        <dbReference type="ARBA" id="ARBA00022593"/>
    </source>
</evidence>
<dbReference type="PANTHER" id="PTHR12652:SF50">
    <property type="entry name" value="PEROXIN 11"/>
    <property type="match status" value="1"/>
</dbReference>
<protein>
    <submittedName>
        <fullName evidence="7">Peroxisomal biogenesis factor 11</fullName>
    </submittedName>
</protein>
<evidence type="ECO:0000313" key="9">
    <source>
        <dbReference type="Proteomes" id="UP000256601"/>
    </source>
</evidence>
<dbReference type="GeneID" id="2909682"/>
<dbReference type="KEGG" id="yli:2909682"/>
<dbReference type="VEuPathDB" id="FungiDB:YALI0_C04092g"/>
<keyword evidence="1" id="KW-0962">Peroxisome biogenesis</keyword>
<dbReference type="OMA" id="AYHPTVA"/>
<dbReference type="GO" id="GO:0005778">
    <property type="term" value="C:peroxisomal membrane"/>
    <property type="evidence" value="ECO:0007669"/>
    <property type="project" value="UniProtKB-SubCell"/>
</dbReference>
<keyword evidence="5" id="KW-1133">Transmembrane helix</keyword>
<evidence type="ECO:0000256" key="2">
    <source>
        <dbReference type="ARBA" id="ARBA00023136"/>
    </source>
</evidence>
<sequence length="233" mass="26188">MSVCLAQNPTVTRVVKLLETHVGRDKILRSIQYFSRFLTYYLFRKGYTKDTIDIFRKIQNQFSMARKLFRVGKPIGHLKTAAVSFENKTLDPCLRYTTIGRNLGYAIYLVFDSIIYINGSGIKKIDNIKTIKKVGSYFWAFGIFCNILNSIHKINICKKKRAALAAEKEKDTTSAKKNDKDAAAAQKQLVWDLLDFSIPLTSLGYLHLDDGLVGLAGFATGIMGVQKAWAATA</sequence>
<evidence type="ECO:0000313" key="7">
    <source>
        <dbReference type="EMBL" id="RDW24060.1"/>
    </source>
</evidence>
<keyword evidence="2 5" id="KW-0472">Membrane</keyword>
<evidence type="ECO:0000256" key="5">
    <source>
        <dbReference type="SAM" id="Phobius"/>
    </source>
</evidence>
<comment type="subcellular location">
    <subcellularLocation>
        <location evidence="4">Peroxisome membrane</location>
    </subcellularLocation>
</comment>
<dbReference type="Pfam" id="PF05648">
    <property type="entry name" value="PEX11"/>
    <property type="match status" value="1"/>
</dbReference>
<evidence type="ECO:0000256" key="3">
    <source>
        <dbReference type="ARBA" id="ARBA00023140"/>
    </source>
</evidence>
<accession>A0A1H6PY67</accession>
<dbReference type="OrthoDB" id="411017at2759"/>
<dbReference type="PANTHER" id="PTHR12652">
    <property type="entry name" value="PEROXISOMAL BIOGENESIS FACTOR 11"/>
    <property type="match status" value="1"/>
</dbReference>
<dbReference type="Proteomes" id="UP000182444">
    <property type="component" value="Chromosome 1C"/>
</dbReference>
<proteinExistence type="predicted"/>
<gene>
    <name evidence="7" type="ORF">B0I71DRAFT_134884</name>
    <name evidence="6" type="ORF">YALI1_C05386g</name>
</gene>
<dbReference type="AlphaFoldDB" id="A0A1H6PY67"/>
<dbReference type="Proteomes" id="UP000256601">
    <property type="component" value="Unassembled WGS sequence"/>
</dbReference>
<evidence type="ECO:0000313" key="8">
    <source>
        <dbReference type="Proteomes" id="UP000182444"/>
    </source>
</evidence>
<name>A0A1H6PY67_YARLL</name>
<evidence type="ECO:0000313" key="6">
    <source>
        <dbReference type="EMBL" id="AOW02314.1"/>
    </source>
</evidence>
<feature type="transmembrane region" description="Helical" evidence="5">
    <location>
        <begin position="103"/>
        <end position="122"/>
    </location>
</feature>
<evidence type="ECO:0000256" key="4">
    <source>
        <dbReference type="ARBA" id="ARBA00046271"/>
    </source>
</evidence>
<keyword evidence="3" id="KW-0576">Peroxisome</keyword>
<feature type="transmembrane region" description="Helical" evidence="5">
    <location>
        <begin position="134"/>
        <end position="151"/>
    </location>
</feature>
<reference evidence="6 8" key="1">
    <citation type="journal article" date="2016" name="PLoS ONE">
        <title>Sequence Assembly of Yarrowia lipolytica Strain W29/CLIB89 Shows Transposable Element Diversity.</title>
        <authorList>
            <person name="Magnan C."/>
            <person name="Yu J."/>
            <person name="Chang I."/>
            <person name="Jahn E."/>
            <person name="Kanomata Y."/>
            <person name="Wu J."/>
            <person name="Zeller M."/>
            <person name="Oakes M."/>
            <person name="Baldi P."/>
            <person name="Sandmeyer S."/>
        </authorList>
    </citation>
    <scope>NUCLEOTIDE SEQUENCE [LARGE SCALE GENOMIC DNA]</scope>
    <source>
        <strain evidence="6">CLIB89</strain>
        <strain evidence="8">CLIB89(W29)</strain>
    </source>
</reference>
<dbReference type="RefSeq" id="XP_501425.1">
    <property type="nucleotide sequence ID" value="XM_501425.1"/>
</dbReference>
<dbReference type="InterPro" id="IPR008733">
    <property type="entry name" value="PEX11"/>
</dbReference>
<dbReference type="GO" id="GO:0016559">
    <property type="term" value="P:peroxisome fission"/>
    <property type="evidence" value="ECO:0007669"/>
    <property type="project" value="InterPro"/>
</dbReference>
<organism evidence="6 8">
    <name type="scientific">Yarrowia lipolytica</name>
    <name type="common">Candida lipolytica</name>
    <dbReference type="NCBI Taxonomy" id="4952"/>
    <lineage>
        <taxon>Eukaryota</taxon>
        <taxon>Fungi</taxon>
        <taxon>Dikarya</taxon>
        <taxon>Ascomycota</taxon>
        <taxon>Saccharomycotina</taxon>
        <taxon>Dipodascomycetes</taxon>
        <taxon>Dipodascales</taxon>
        <taxon>Dipodascales incertae sedis</taxon>
        <taxon>Yarrowia</taxon>
    </lineage>
</organism>
<keyword evidence="5" id="KW-0812">Transmembrane</keyword>
<dbReference type="EMBL" id="CP017555">
    <property type="protein sequence ID" value="AOW02314.1"/>
    <property type="molecule type" value="Genomic_DNA"/>
</dbReference>
<dbReference type="eggNOG" id="KOG4186">
    <property type="taxonomic scope" value="Eukaryota"/>
</dbReference>
<dbReference type="EMBL" id="KZ859051">
    <property type="protein sequence ID" value="RDW24060.1"/>
    <property type="molecule type" value="Genomic_DNA"/>
</dbReference>
<dbReference type="VEuPathDB" id="FungiDB:YALI1_C05386g"/>
<reference evidence="7 9" key="2">
    <citation type="submission" date="2018-07" db="EMBL/GenBank/DDBJ databases">
        <title>Draft Genome Assemblies for Five Robust Yarrowia lipolytica Strains Exhibiting High Lipid Production and Pentose Sugar Utilization and Sugar Alcohol Secretion from Undetoxified Lignocellulosic Biomass Hydrolysates.</title>
        <authorList>
            <consortium name="DOE Joint Genome Institute"/>
            <person name="Walker C."/>
            <person name="Ryu S."/>
            <person name="Na H."/>
            <person name="Zane M."/>
            <person name="LaButti K."/>
            <person name="Lipzen A."/>
            <person name="Haridas S."/>
            <person name="Barry K."/>
            <person name="Grigoriev I.V."/>
            <person name="Quarterman J."/>
            <person name="Slininger P."/>
            <person name="Dien B."/>
            <person name="Trinh C.T."/>
        </authorList>
    </citation>
    <scope>NUCLEOTIDE SEQUENCE [LARGE SCALE GENOMIC DNA]</scope>
    <source>
        <strain evidence="7 9">YB392</strain>
    </source>
</reference>